<reference evidence="1 2" key="1">
    <citation type="submission" date="2020-06" db="EMBL/GenBank/DDBJ databases">
        <title>Reclassification of Facklamia ignava, Facklamia soureckii and Facklami tabacinasalis as Falseniella iganva gen. nov., comb. nov., Hutsoniella ignava gen. nov., comb. nov., and Ruoffia tabacinasalis gen. nov., comb. nov and description of Ruoffia haltotolerans sp. nov., isolated from hypersaline Inland Sea of Qatar.</title>
        <authorList>
            <person name="Fotedar R."/>
            <person name="Sankaranarayanan K."/>
            <person name="Lawson P."/>
            <person name="Caldwell M."/>
            <person name="Zeyara A."/>
            <person name="Al Malki A."/>
            <person name="Ali M."/>
        </authorList>
    </citation>
    <scope>NUCLEOTIDE SEQUENCE [LARGE SCALE GENOMIC DNA]</scope>
    <source>
        <strain evidence="1 2">INB8</strain>
    </source>
</reference>
<dbReference type="Gene3D" id="3.40.630.10">
    <property type="entry name" value="Zn peptidases"/>
    <property type="match status" value="1"/>
</dbReference>
<dbReference type="AlphaFoldDB" id="A0A839A7R9"/>
<proteinExistence type="predicted"/>
<name>A0A839A7R9_9LACT</name>
<accession>A0A839A7R9</accession>
<protein>
    <submittedName>
        <fullName evidence="1">Uncharacterized protein</fullName>
    </submittedName>
</protein>
<organism evidence="1 2">
    <name type="scientific">Ruoffia halotolerans</name>
    <dbReference type="NCBI Taxonomy" id="2748684"/>
    <lineage>
        <taxon>Bacteria</taxon>
        <taxon>Bacillati</taxon>
        <taxon>Bacillota</taxon>
        <taxon>Bacilli</taxon>
        <taxon>Lactobacillales</taxon>
        <taxon>Aerococcaceae</taxon>
        <taxon>Ruoffia</taxon>
    </lineage>
</organism>
<dbReference type="Proteomes" id="UP000571018">
    <property type="component" value="Unassembled WGS sequence"/>
</dbReference>
<sequence length="58" mass="6327">MYEYFSIEDRISLLKDLVAIKSVNGNEIEVDEARANLVAEFGSGSPVIGILNHMDGVS</sequence>
<comment type="caution">
    <text evidence="1">The sequence shown here is derived from an EMBL/GenBank/DDBJ whole genome shotgun (WGS) entry which is preliminary data.</text>
</comment>
<dbReference type="EMBL" id="JACAOA010000024">
    <property type="protein sequence ID" value="MBA5729840.1"/>
    <property type="molecule type" value="Genomic_DNA"/>
</dbReference>
<dbReference type="RefSeq" id="WP_218931524.1">
    <property type="nucleotide sequence ID" value="NZ_JACAOA010000024.1"/>
</dbReference>
<keyword evidence="2" id="KW-1185">Reference proteome</keyword>
<dbReference type="SUPFAM" id="SSF53187">
    <property type="entry name" value="Zn-dependent exopeptidases"/>
    <property type="match status" value="1"/>
</dbReference>
<evidence type="ECO:0000313" key="1">
    <source>
        <dbReference type="EMBL" id="MBA5729840.1"/>
    </source>
</evidence>
<gene>
    <name evidence="1" type="ORF">HW423_08580</name>
</gene>
<evidence type="ECO:0000313" key="2">
    <source>
        <dbReference type="Proteomes" id="UP000571018"/>
    </source>
</evidence>